<comment type="similarity">
    <text evidence="1">Belongs to the short-chain dehydrogenases/reductases (SDR) family.</text>
</comment>
<dbReference type="InterPro" id="IPR036291">
    <property type="entry name" value="NAD(P)-bd_dom_sf"/>
</dbReference>
<dbReference type="AlphaFoldDB" id="A0A2G1QI03"/>
<sequence length="249" mass="25810">MNRVAVVTGGASGIGLAVVERLLSDGWTVAIIDANPTTLAEAEAELEGEDALVLACDITDEEEVAGTFDRIVDALGPVAALVNSAGIARDLPAMETSAELFRQILDVNLVGSFIASTAAVERRADDLAIVNIASVSGLRANKGRVAYGASKAGVKMMTEVMAGELGKDGIRVNCIAPGPVETPMVTRLHTAADRNLWLPRLPLARYGDPDEIAAAVAFLISDEASFITGHTLAVDGGFLAAGIMEDKAP</sequence>
<dbReference type="RefSeq" id="WP_099308292.1">
    <property type="nucleotide sequence ID" value="NZ_PDVP01000018.1"/>
</dbReference>
<dbReference type="GO" id="GO:0030497">
    <property type="term" value="P:fatty acid elongation"/>
    <property type="evidence" value="ECO:0007669"/>
    <property type="project" value="TreeGrafter"/>
</dbReference>
<dbReference type="InterPro" id="IPR002347">
    <property type="entry name" value="SDR_fam"/>
</dbReference>
<evidence type="ECO:0000256" key="1">
    <source>
        <dbReference type="ARBA" id="ARBA00006484"/>
    </source>
</evidence>
<dbReference type="SMART" id="SM00822">
    <property type="entry name" value="PKS_KR"/>
    <property type="match status" value="1"/>
</dbReference>
<dbReference type="InterPro" id="IPR020904">
    <property type="entry name" value="Sc_DH/Rdtase_CS"/>
</dbReference>
<dbReference type="PRINTS" id="PR00080">
    <property type="entry name" value="SDRFAMILY"/>
</dbReference>
<evidence type="ECO:0000259" key="2">
    <source>
        <dbReference type="SMART" id="SM00822"/>
    </source>
</evidence>
<feature type="domain" description="Ketoreductase" evidence="2">
    <location>
        <begin position="3"/>
        <end position="178"/>
    </location>
</feature>
<comment type="caution">
    <text evidence="3">The sequence shown here is derived from an EMBL/GenBank/DDBJ whole genome shotgun (WGS) entry which is preliminary data.</text>
</comment>
<keyword evidence="4" id="KW-1185">Reference proteome</keyword>
<protein>
    <submittedName>
        <fullName evidence="3">Short-chain dehydrogenase</fullName>
    </submittedName>
</protein>
<dbReference type="Gene3D" id="3.40.50.720">
    <property type="entry name" value="NAD(P)-binding Rossmann-like Domain"/>
    <property type="match status" value="1"/>
</dbReference>
<dbReference type="OrthoDB" id="9779623at2"/>
<dbReference type="InterPro" id="IPR057326">
    <property type="entry name" value="KR_dom"/>
</dbReference>
<dbReference type="Pfam" id="PF13561">
    <property type="entry name" value="adh_short_C2"/>
    <property type="match status" value="1"/>
</dbReference>
<dbReference type="PRINTS" id="PR00081">
    <property type="entry name" value="GDHRDH"/>
</dbReference>
<dbReference type="NCBIfam" id="NF005559">
    <property type="entry name" value="PRK07231.1"/>
    <property type="match status" value="1"/>
</dbReference>
<gene>
    <name evidence="3" type="ORF">CSC94_20730</name>
</gene>
<dbReference type="GO" id="GO:0016616">
    <property type="term" value="F:oxidoreductase activity, acting on the CH-OH group of donors, NAD or NADP as acceptor"/>
    <property type="evidence" value="ECO:0007669"/>
    <property type="project" value="TreeGrafter"/>
</dbReference>
<proteinExistence type="inferred from homology"/>
<dbReference type="PROSITE" id="PS00061">
    <property type="entry name" value="ADH_SHORT"/>
    <property type="match status" value="1"/>
</dbReference>
<accession>A0A2G1QI03</accession>
<organism evidence="3 4">
    <name type="scientific">Zhengella mangrovi</name>
    <dbReference type="NCBI Taxonomy" id="1982044"/>
    <lineage>
        <taxon>Bacteria</taxon>
        <taxon>Pseudomonadati</taxon>
        <taxon>Pseudomonadota</taxon>
        <taxon>Alphaproteobacteria</taxon>
        <taxon>Hyphomicrobiales</taxon>
        <taxon>Notoacmeibacteraceae</taxon>
        <taxon>Zhengella</taxon>
    </lineage>
</organism>
<dbReference type="PANTHER" id="PTHR42760:SF123">
    <property type="entry name" value="OXIDOREDUCTASE"/>
    <property type="match status" value="1"/>
</dbReference>
<dbReference type="SUPFAM" id="SSF51735">
    <property type="entry name" value="NAD(P)-binding Rossmann-fold domains"/>
    <property type="match status" value="1"/>
</dbReference>
<evidence type="ECO:0000313" key="3">
    <source>
        <dbReference type="EMBL" id="PHP65146.1"/>
    </source>
</evidence>
<reference evidence="3 4" key="1">
    <citation type="submission" date="2017-10" db="EMBL/GenBank/DDBJ databases">
        <title>Sedimentibacterium mangrovi gen. nov., sp. nov., a novel member of family Phyllobacteriacea isolated from mangrove sediment.</title>
        <authorList>
            <person name="Liao H."/>
            <person name="Tian Y."/>
        </authorList>
    </citation>
    <scope>NUCLEOTIDE SEQUENCE [LARGE SCALE GENOMIC DNA]</scope>
    <source>
        <strain evidence="3 4">X9-2-2</strain>
    </source>
</reference>
<dbReference type="Proteomes" id="UP000221168">
    <property type="component" value="Unassembled WGS sequence"/>
</dbReference>
<dbReference type="EMBL" id="PDVP01000018">
    <property type="protein sequence ID" value="PHP65146.1"/>
    <property type="molecule type" value="Genomic_DNA"/>
</dbReference>
<dbReference type="FunFam" id="3.40.50.720:FF:000084">
    <property type="entry name" value="Short-chain dehydrogenase reductase"/>
    <property type="match status" value="1"/>
</dbReference>
<name>A0A2G1QI03_9HYPH</name>
<dbReference type="PANTHER" id="PTHR42760">
    <property type="entry name" value="SHORT-CHAIN DEHYDROGENASES/REDUCTASES FAMILY MEMBER"/>
    <property type="match status" value="1"/>
</dbReference>
<evidence type="ECO:0000313" key="4">
    <source>
        <dbReference type="Proteomes" id="UP000221168"/>
    </source>
</evidence>
<dbReference type="CDD" id="cd05233">
    <property type="entry name" value="SDR_c"/>
    <property type="match status" value="1"/>
</dbReference>